<organism evidence="5 6">
    <name type="scientific">Phycomyces blakesleeanus</name>
    <dbReference type="NCBI Taxonomy" id="4837"/>
    <lineage>
        <taxon>Eukaryota</taxon>
        <taxon>Fungi</taxon>
        <taxon>Fungi incertae sedis</taxon>
        <taxon>Mucoromycota</taxon>
        <taxon>Mucoromycotina</taxon>
        <taxon>Mucoromycetes</taxon>
        <taxon>Mucorales</taxon>
        <taxon>Phycomycetaceae</taxon>
        <taxon>Phycomyces</taxon>
    </lineage>
</organism>
<comment type="caution">
    <text evidence="5">The sequence shown here is derived from an EMBL/GenBank/DDBJ whole genome shotgun (WGS) entry which is preliminary data.</text>
</comment>
<keyword evidence="2" id="KW-0539">Nucleus</keyword>
<sequence length="260" mass="29954">MDEESMLKTRLAMDDRPVKNLEKKVSSWLAHLPNESIESAKSNCDALLIQISNYQTSIERHPLIQEANTKDITKYADIVEDTVKKEAEARDQISDLKEDLKKAQKVRDNKLEYDQVAREILKLETREAYHESIAQLQSDIDMLRREKLNKEEALSSRKRKFGEMIDIVKRLQKDIEEERARGHKTQKILMDMGRDYESSDDESIHGDDHESSPEADALGTTGNFHRFQERDNDDDDEEGEDEEGMVPDGEDGAVVFNEAN</sequence>
<accession>A0ABR3AS09</accession>
<evidence type="ECO:0000256" key="3">
    <source>
        <dbReference type="SAM" id="Coils"/>
    </source>
</evidence>
<gene>
    <name evidence="5" type="ORF">J3Q64DRAFT_1765284</name>
</gene>
<feature type="region of interest" description="Disordered" evidence="4">
    <location>
        <begin position="196"/>
        <end position="260"/>
    </location>
</feature>
<dbReference type="Pfam" id="PF05615">
    <property type="entry name" value="THOC7"/>
    <property type="match status" value="1"/>
</dbReference>
<evidence type="ECO:0000313" key="5">
    <source>
        <dbReference type="EMBL" id="KAL0078581.1"/>
    </source>
</evidence>
<evidence type="ECO:0000256" key="4">
    <source>
        <dbReference type="SAM" id="MobiDB-lite"/>
    </source>
</evidence>
<proteinExistence type="predicted"/>
<keyword evidence="6" id="KW-1185">Reference proteome</keyword>
<comment type="subcellular location">
    <subcellularLocation>
        <location evidence="1">Nucleus</location>
    </subcellularLocation>
</comment>
<feature type="coiled-coil region" evidence="3">
    <location>
        <begin position="79"/>
        <end position="153"/>
    </location>
</feature>
<dbReference type="Proteomes" id="UP001448207">
    <property type="component" value="Unassembled WGS sequence"/>
</dbReference>
<evidence type="ECO:0000256" key="1">
    <source>
        <dbReference type="ARBA" id="ARBA00004123"/>
    </source>
</evidence>
<evidence type="ECO:0000313" key="6">
    <source>
        <dbReference type="Proteomes" id="UP001448207"/>
    </source>
</evidence>
<reference evidence="5 6" key="1">
    <citation type="submission" date="2024-04" db="EMBL/GenBank/DDBJ databases">
        <title>Symmetric and asymmetric DNA N6-adenine methylation regulates different biological responses in Mucorales.</title>
        <authorList>
            <consortium name="Lawrence Berkeley National Laboratory"/>
            <person name="Lax C."/>
            <person name="Mondo S.J."/>
            <person name="Osorio-Concepcion M."/>
            <person name="Muszewska A."/>
            <person name="Corrochano-Luque M."/>
            <person name="Gutierrez G."/>
            <person name="Riley R."/>
            <person name="Lipzen A."/>
            <person name="Guo J."/>
            <person name="Hundley H."/>
            <person name="Amirebrahimi M."/>
            <person name="Ng V."/>
            <person name="Lorenzo-Gutierrez D."/>
            <person name="Binder U."/>
            <person name="Yang J."/>
            <person name="Song Y."/>
            <person name="Canovas D."/>
            <person name="Navarro E."/>
            <person name="Freitag M."/>
            <person name="Gabaldon T."/>
            <person name="Grigoriev I.V."/>
            <person name="Corrochano L.M."/>
            <person name="Nicolas F.E."/>
            <person name="Garre V."/>
        </authorList>
    </citation>
    <scope>NUCLEOTIDE SEQUENCE [LARGE SCALE GENOMIC DNA]</scope>
    <source>
        <strain evidence="5 6">L51</strain>
    </source>
</reference>
<feature type="compositionally biased region" description="Acidic residues" evidence="4">
    <location>
        <begin position="231"/>
        <end position="251"/>
    </location>
</feature>
<feature type="compositionally biased region" description="Basic and acidic residues" evidence="4">
    <location>
        <begin position="196"/>
        <end position="212"/>
    </location>
</feature>
<keyword evidence="3" id="KW-0175">Coiled coil</keyword>
<name>A0ABR3AS09_PHYBL</name>
<dbReference type="EMBL" id="JBCLYO010000024">
    <property type="protein sequence ID" value="KAL0078581.1"/>
    <property type="molecule type" value="Genomic_DNA"/>
</dbReference>
<protein>
    <submittedName>
        <fullName evidence="5">Uncharacterized protein</fullName>
    </submittedName>
</protein>
<dbReference type="InterPro" id="IPR008501">
    <property type="entry name" value="THOC7/Mft1"/>
</dbReference>
<evidence type="ECO:0000256" key="2">
    <source>
        <dbReference type="ARBA" id="ARBA00023242"/>
    </source>
</evidence>